<dbReference type="PANTHER" id="PTHR42679">
    <property type="entry name" value="S-METHYL-5'-THIOADENOSINE PHOSPHORYLASE"/>
    <property type="match status" value="1"/>
</dbReference>
<feature type="binding site" evidence="4">
    <location>
        <begin position="57"/>
        <end position="58"/>
    </location>
    <ligand>
        <name>phosphate</name>
        <dbReference type="ChEBI" id="CHEBI:43474"/>
    </ligand>
</feature>
<keyword evidence="7" id="KW-1185">Reference proteome</keyword>
<dbReference type="GO" id="GO:0017061">
    <property type="term" value="F:S-methyl-5-thioadenosine phosphorylase activity"/>
    <property type="evidence" value="ECO:0007669"/>
    <property type="project" value="UniProtKB-UniRule"/>
</dbReference>
<protein>
    <recommendedName>
        <fullName evidence="4">S-methyl-5'-thioadenosine phosphorylase</fullName>
        <ecNumber evidence="4">2.4.2.28</ecNumber>
    </recommendedName>
    <alternativeName>
        <fullName evidence="4">5'-methylthioadenosine phosphorylase</fullName>
        <shortName evidence="4">MTA phosphorylase</shortName>
        <shortName evidence="4">MTAP</shortName>
    </alternativeName>
</protein>
<accession>A0A8A4TXQ5</accession>
<dbReference type="KEGG" id="scor:J3U87_16265"/>
<dbReference type="CDD" id="cd09010">
    <property type="entry name" value="MTAP_SsMTAPII_like_MTIP"/>
    <property type="match status" value="1"/>
</dbReference>
<feature type="binding site" evidence="4">
    <location>
        <begin position="212"/>
        <end position="214"/>
    </location>
    <ligand>
        <name>substrate</name>
    </ligand>
</feature>
<keyword evidence="3 4" id="KW-0660">Purine salvage</keyword>
<evidence type="ECO:0000313" key="6">
    <source>
        <dbReference type="EMBL" id="QTD54001.1"/>
    </source>
</evidence>
<reference evidence="6" key="1">
    <citation type="submission" date="2021-03" db="EMBL/GenBank/DDBJ databases">
        <title>Acanthopleuribacteraceae sp. M133.</title>
        <authorList>
            <person name="Wang G."/>
        </authorList>
    </citation>
    <scope>NUCLEOTIDE SEQUENCE</scope>
    <source>
        <strain evidence="6">M133</strain>
    </source>
</reference>
<feature type="binding site" evidence="4">
    <location>
        <position position="188"/>
    </location>
    <ligand>
        <name>substrate</name>
    </ligand>
</feature>
<dbReference type="HAMAP" id="MF_01963">
    <property type="entry name" value="MTAP"/>
    <property type="match status" value="1"/>
</dbReference>
<dbReference type="GO" id="GO:0019509">
    <property type="term" value="P:L-methionine salvage from methylthioadenosine"/>
    <property type="evidence" value="ECO:0007669"/>
    <property type="project" value="UniProtKB-UniRule"/>
</dbReference>
<dbReference type="Pfam" id="PF01048">
    <property type="entry name" value="PNP_UDP_1"/>
    <property type="match status" value="1"/>
</dbReference>
<sequence>MASLASIDIGIIGGSGFYQMEALTNRREIELDTPFGKPSDAFLVGELGSKTVAFLARHNRKHNIAPTELNFRANIYAFKMLGARYLISASAVGSLQQAYAPTHFVFPDQFIDRTRHRVDTFFGDGIVAHVSLADPICDYLQKVLYEAAVANKVTSHLGGTYVCMEGPQFSTRAESHMYRSFGADIIGMTNLQEAKLAREAEIPYATIAMVTDYDCWHEEEEAVTVDMVLKILKQNADAAAATIASAVENIDLAHANPIHDALQFAILTSAEHVPAERVEQLQHIVGKYLNPK</sequence>
<dbReference type="InterPro" id="IPR035994">
    <property type="entry name" value="Nucleoside_phosphorylase_sf"/>
</dbReference>
<dbReference type="EMBL" id="CP071793">
    <property type="protein sequence ID" value="QTD54001.1"/>
    <property type="molecule type" value="Genomic_DNA"/>
</dbReference>
<dbReference type="RefSeq" id="WP_237384101.1">
    <property type="nucleotide sequence ID" value="NZ_CP071793.1"/>
</dbReference>
<feature type="binding site" evidence="4">
    <location>
        <begin position="90"/>
        <end position="91"/>
    </location>
    <ligand>
        <name>phosphate</name>
        <dbReference type="ChEBI" id="CHEBI:43474"/>
    </ligand>
</feature>
<evidence type="ECO:0000313" key="7">
    <source>
        <dbReference type="Proteomes" id="UP000663929"/>
    </source>
</evidence>
<comment type="catalytic activity">
    <reaction evidence="4">
        <text>S-methyl-5'-thioadenosine + phosphate = 5-(methylsulfanyl)-alpha-D-ribose 1-phosphate + adenine</text>
        <dbReference type="Rhea" id="RHEA:11852"/>
        <dbReference type="ChEBI" id="CHEBI:16708"/>
        <dbReference type="ChEBI" id="CHEBI:17509"/>
        <dbReference type="ChEBI" id="CHEBI:43474"/>
        <dbReference type="ChEBI" id="CHEBI:58533"/>
        <dbReference type="EC" id="2.4.2.28"/>
    </reaction>
</comment>
<dbReference type="SUPFAM" id="SSF53167">
    <property type="entry name" value="Purine and uridine phosphorylases"/>
    <property type="match status" value="1"/>
</dbReference>
<dbReference type="UniPathway" id="UPA00904">
    <property type="reaction ID" value="UER00873"/>
</dbReference>
<dbReference type="FunFam" id="3.40.50.1580:FF:000012">
    <property type="entry name" value="Probable 6-oxopurine nucleoside phosphorylase"/>
    <property type="match status" value="1"/>
</dbReference>
<comment type="function">
    <text evidence="4">Catalyzes the reversible phosphorylation of S-methyl-5'-thioadenosine (MTA) to adenine and 5-methylthioribose-1-phosphate. Involved in the breakdown of MTA, a major by-product of polyamine biosynthesis. Responsible for the first step in the methionine salvage pathway after MTA has been generated from S-adenosylmethionine. Has broad substrate specificity with 6-aminopurine nucleosides as preferred substrates.</text>
</comment>
<evidence type="ECO:0000256" key="3">
    <source>
        <dbReference type="ARBA" id="ARBA00022726"/>
    </source>
</evidence>
<feature type="binding site" evidence="4">
    <location>
        <position position="15"/>
    </location>
    <ligand>
        <name>phosphate</name>
        <dbReference type="ChEBI" id="CHEBI:43474"/>
    </ligand>
</feature>
<dbReference type="EC" id="2.4.2.28" evidence="4"/>
<feature type="site" description="Important for substrate specificity" evidence="4">
    <location>
        <position position="170"/>
    </location>
</feature>
<dbReference type="GO" id="GO:0005829">
    <property type="term" value="C:cytosol"/>
    <property type="evidence" value="ECO:0007669"/>
    <property type="project" value="TreeGrafter"/>
</dbReference>
<keyword evidence="2 4" id="KW-0808">Transferase</keyword>
<keyword evidence="1 4" id="KW-0328">Glycosyltransferase</keyword>
<organism evidence="6 7">
    <name type="scientific">Sulfidibacter corallicola</name>
    <dbReference type="NCBI Taxonomy" id="2818388"/>
    <lineage>
        <taxon>Bacteria</taxon>
        <taxon>Pseudomonadati</taxon>
        <taxon>Acidobacteriota</taxon>
        <taxon>Holophagae</taxon>
        <taxon>Acanthopleuribacterales</taxon>
        <taxon>Acanthopleuribacteraceae</taxon>
        <taxon>Sulfidibacter</taxon>
    </lineage>
</organism>
<evidence type="ECO:0000256" key="1">
    <source>
        <dbReference type="ARBA" id="ARBA00022676"/>
    </source>
</evidence>
<evidence type="ECO:0000256" key="4">
    <source>
        <dbReference type="HAMAP-Rule" id="MF_01963"/>
    </source>
</evidence>
<dbReference type="InterPro" id="IPR000845">
    <property type="entry name" value="Nucleoside_phosphorylase_d"/>
</dbReference>
<proteinExistence type="inferred from homology"/>
<comment type="subunit">
    <text evidence="4">Homohexamer. Dimer of a homotrimer.</text>
</comment>
<comment type="similarity">
    <text evidence="4">Belongs to the PNP/MTAP phosphorylase family. MTAP subfamily.</text>
</comment>
<dbReference type="Proteomes" id="UP000663929">
    <property type="component" value="Chromosome"/>
</dbReference>
<dbReference type="AlphaFoldDB" id="A0A8A4TXQ5"/>
<dbReference type="Gene3D" id="3.40.50.1580">
    <property type="entry name" value="Nucleoside phosphorylase domain"/>
    <property type="match status" value="1"/>
</dbReference>
<comment type="pathway">
    <text evidence="4">Amino-acid biosynthesis; L-methionine biosynthesis via salvage pathway; S-methyl-5-thio-alpha-D-ribose 1-phosphate from S-methyl-5'-thioadenosine (phosphorylase route): step 1/1.</text>
</comment>
<name>A0A8A4TXQ5_SULCO</name>
<dbReference type="PANTHER" id="PTHR42679:SF2">
    <property type="entry name" value="S-METHYL-5'-THIOADENOSINE PHOSPHORYLASE"/>
    <property type="match status" value="1"/>
</dbReference>
<dbReference type="InterPro" id="IPR010044">
    <property type="entry name" value="MTAP"/>
</dbReference>
<evidence type="ECO:0000259" key="5">
    <source>
        <dbReference type="Pfam" id="PF01048"/>
    </source>
</evidence>
<feature type="domain" description="Nucleoside phosphorylase" evidence="5">
    <location>
        <begin position="8"/>
        <end position="247"/>
    </location>
</feature>
<feature type="binding site" evidence="4">
    <location>
        <position position="189"/>
    </location>
    <ligand>
        <name>phosphate</name>
        <dbReference type="ChEBI" id="CHEBI:43474"/>
    </ligand>
</feature>
<dbReference type="GO" id="GO:0006166">
    <property type="term" value="P:purine ribonucleoside salvage"/>
    <property type="evidence" value="ECO:0007669"/>
    <property type="project" value="UniProtKB-KW"/>
</dbReference>
<dbReference type="NCBIfam" id="TIGR01694">
    <property type="entry name" value="MTAP"/>
    <property type="match status" value="1"/>
</dbReference>
<feature type="site" description="Important for substrate specificity" evidence="4">
    <location>
        <position position="225"/>
    </location>
</feature>
<evidence type="ECO:0000256" key="2">
    <source>
        <dbReference type="ARBA" id="ARBA00022679"/>
    </source>
</evidence>
<gene>
    <name evidence="4 6" type="primary">mtnP</name>
    <name evidence="6" type="ORF">J3U87_16265</name>
</gene>